<comment type="caution">
    <text evidence="2">The sequence shown here is derived from an EMBL/GenBank/DDBJ whole genome shotgun (WGS) entry which is preliminary data.</text>
</comment>
<dbReference type="InterPro" id="IPR031800">
    <property type="entry name" value="PilZ_atypical"/>
</dbReference>
<evidence type="ECO:0000259" key="1">
    <source>
        <dbReference type="Pfam" id="PF16823"/>
    </source>
</evidence>
<evidence type="ECO:0000313" key="2">
    <source>
        <dbReference type="EMBL" id="MFC0677081.1"/>
    </source>
</evidence>
<organism evidence="2 3">
    <name type="scientific">Lysobacter korlensis</name>
    <dbReference type="NCBI Taxonomy" id="553636"/>
    <lineage>
        <taxon>Bacteria</taxon>
        <taxon>Pseudomonadati</taxon>
        <taxon>Pseudomonadota</taxon>
        <taxon>Gammaproteobacteria</taxon>
        <taxon>Lysobacterales</taxon>
        <taxon>Lysobacteraceae</taxon>
        <taxon>Lysobacter</taxon>
    </lineage>
</organism>
<feature type="domain" description="Cyclic di-GMP receptor atypical PilZ" evidence="1">
    <location>
        <begin position="46"/>
        <end position="179"/>
    </location>
</feature>
<keyword evidence="3" id="KW-1185">Reference proteome</keyword>
<accession>A0ABV6RJD0</accession>
<evidence type="ECO:0000313" key="3">
    <source>
        <dbReference type="Proteomes" id="UP001589896"/>
    </source>
</evidence>
<proteinExistence type="predicted"/>
<dbReference type="Proteomes" id="UP001589896">
    <property type="component" value="Unassembled WGS sequence"/>
</dbReference>
<sequence>MTPEQAADALFGDALTCVQHLPAAFVPAALDSVAIASLCSRAEAFLQSVAVIEDSRSEDSEEFGPAALALSRIEARLDLLTALVARLAQRDGGDAWQSVRWSAVGAHLPQAGAATTGAGVFRVQPCDWLPEPLQLPATVIAHDDSGAAWLRFGPLTPGLVLALERHLFRVHRREVAGRRGRHPGAA</sequence>
<dbReference type="RefSeq" id="WP_386665118.1">
    <property type="nucleotide sequence ID" value="NZ_JBHLTG010000001.1"/>
</dbReference>
<gene>
    <name evidence="2" type="ORF">ACFFGH_04325</name>
</gene>
<protein>
    <submittedName>
        <fullName evidence="2">PilZ domain-containing protein</fullName>
    </submittedName>
</protein>
<dbReference type="Pfam" id="PF16823">
    <property type="entry name" value="tPilZ"/>
    <property type="match status" value="1"/>
</dbReference>
<dbReference type="EMBL" id="JBHLTG010000001">
    <property type="protein sequence ID" value="MFC0677081.1"/>
    <property type="molecule type" value="Genomic_DNA"/>
</dbReference>
<name>A0ABV6RJD0_9GAMM</name>
<reference evidence="2 3" key="1">
    <citation type="submission" date="2024-09" db="EMBL/GenBank/DDBJ databases">
        <authorList>
            <person name="Sun Q."/>
            <person name="Mori K."/>
        </authorList>
    </citation>
    <scope>NUCLEOTIDE SEQUENCE [LARGE SCALE GENOMIC DNA]</scope>
    <source>
        <strain evidence="2 3">KCTC 23076</strain>
    </source>
</reference>